<sequence>MAGHDGERALVLGGGGVAGVAWEIGLLSGLAARGVDLGSADLVVGTSAGSIVGALLRTGEDPEQLYAAQLAPVPAAEPAVRFDGAAFMASFARVLAGATGQQDARARIGSLALQAGTAPEDDRRGIIAARLGGDRSWPAARLVVTVVDAADGEFRAIDAESGVGLVDAVAASCAVPGVWPTVTIDGRRYMDGGMRSPTNADLATGHRRVLVVAPVPGMPGSPLGPGLDQELEELRGGGAQVHVVTADEAALRAFGTNPLDPATREPAARAGRDQATREVDAIRRFWADGTA</sequence>
<keyword evidence="8" id="KW-1185">Reference proteome</keyword>
<feature type="active site" description="Proton acceptor" evidence="4">
    <location>
        <position position="191"/>
    </location>
</feature>
<feature type="short sequence motif" description="GXSXG" evidence="4">
    <location>
        <begin position="45"/>
        <end position="49"/>
    </location>
</feature>
<keyword evidence="2 4" id="KW-0442">Lipid degradation</keyword>
<evidence type="ECO:0000313" key="8">
    <source>
        <dbReference type="Proteomes" id="UP001165283"/>
    </source>
</evidence>
<feature type="region of interest" description="Disordered" evidence="5">
    <location>
        <begin position="256"/>
        <end position="276"/>
    </location>
</feature>
<organism evidence="7 8">
    <name type="scientific">Pseudonocardia humida</name>
    <dbReference type="NCBI Taxonomy" id="2800819"/>
    <lineage>
        <taxon>Bacteria</taxon>
        <taxon>Bacillati</taxon>
        <taxon>Actinomycetota</taxon>
        <taxon>Actinomycetes</taxon>
        <taxon>Pseudonocardiales</taxon>
        <taxon>Pseudonocardiaceae</taxon>
        <taxon>Pseudonocardia</taxon>
    </lineage>
</organism>
<protein>
    <submittedName>
        <fullName evidence="7">Patatin-like phospholipase family protein</fullName>
    </submittedName>
</protein>
<dbReference type="EMBL" id="JAGSOV010000012">
    <property type="protein sequence ID" value="MCO1654685.1"/>
    <property type="molecule type" value="Genomic_DNA"/>
</dbReference>
<evidence type="ECO:0000256" key="1">
    <source>
        <dbReference type="ARBA" id="ARBA00022801"/>
    </source>
</evidence>
<evidence type="ECO:0000256" key="5">
    <source>
        <dbReference type="SAM" id="MobiDB-lite"/>
    </source>
</evidence>
<dbReference type="InterPro" id="IPR016035">
    <property type="entry name" value="Acyl_Trfase/lysoPLipase"/>
</dbReference>
<comment type="caution">
    <text evidence="7">The sequence shown here is derived from an EMBL/GenBank/DDBJ whole genome shotgun (WGS) entry which is preliminary data.</text>
</comment>
<keyword evidence="1 4" id="KW-0378">Hydrolase</keyword>
<dbReference type="InterPro" id="IPR002641">
    <property type="entry name" value="PNPLA_dom"/>
</dbReference>
<dbReference type="Gene3D" id="3.40.1090.10">
    <property type="entry name" value="Cytosolic phospholipase A2 catalytic domain"/>
    <property type="match status" value="2"/>
</dbReference>
<evidence type="ECO:0000256" key="4">
    <source>
        <dbReference type="PROSITE-ProRule" id="PRU01161"/>
    </source>
</evidence>
<evidence type="ECO:0000313" key="7">
    <source>
        <dbReference type="EMBL" id="MCO1654685.1"/>
    </source>
</evidence>
<feature type="compositionally biased region" description="Basic and acidic residues" evidence="5">
    <location>
        <begin position="262"/>
        <end position="276"/>
    </location>
</feature>
<dbReference type="Pfam" id="PF01734">
    <property type="entry name" value="Patatin"/>
    <property type="match status" value="1"/>
</dbReference>
<evidence type="ECO:0000256" key="3">
    <source>
        <dbReference type="ARBA" id="ARBA00023098"/>
    </source>
</evidence>
<dbReference type="PROSITE" id="PS51635">
    <property type="entry name" value="PNPLA"/>
    <property type="match status" value="1"/>
</dbReference>
<dbReference type="PANTHER" id="PTHR14226">
    <property type="entry name" value="NEUROPATHY TARGET ESTERASE/SWISS CHEESE D.MELANOGASTER"/>
    <property type="match status" value="1"/>
</dbReference>
<dbReference type="InterPro" id="IPR050301">
    <property type="entry name" value="NTE"/>
</dbReference>
<feature type="domain" description="PNPLA" evidence="6">
    <location>
        <begin position="10"/>
        <end position="204"/>
    </location>
</feature>
<gene>
    <name evidence="7" type="ORF">KDL28_06410</name>
</gene>
<dbReference type="RefSeq" id="WP_252436307.1">
    <property type="nucleotide sequence ID" value="NZ_JAGSOV010000012.1"/>
</dbReference>
<dbReference type="PANTHER" id="PTHR14226:SF57">
    <property type="entry name" value="BLR7027 PROTEIN"/>
    <property type="match status" value="1"/>
</dbReference>
<accession>A0ABT0ZVC1</accession>
<keyword evidence="3 4" id="KW-0443">Lipid metabolism</keyword>
<feature type="active site" description="Nucleophile" evidence="4">
    <location>
        <position position="47"/>
    </location>
</feature>
<feature type="short sequence motif" description="GXGXXG" evidence="4">
    <location>
        <begin position="14"/>
        <end position="19"/>
    </location>
</feature>
<dbReference type="SUPFAM" id="SSF52151">
    <property type="entry name" value="FabD/lysophospholipase-like"/>
    <property type="match status" value="1"/>
</dbReference>
<proteinExistence type="predicted"/>
<evidence type="ECO:0000259" key="6">
    <source>
        <dbReference type="PROSITE" id="PS51635"/>
    </source>
</evidence>
<reference evidence="7" key="1">
    <citation type="submission" date="2021-04" db="EMBL/GenBank/DDBJ databases">
        <title>Pseudonocardia sp. nov., isolated from sandy soil of mangrove forest.</title>
        <authorList>
            <person name="Zan Z."/>
            <person name="Huang R."/>
            <person name="Liu W."/>
        </authorList>
    </citation>
    <scope>NUCLEOTIDE SEQUENCE</scope>
    <source>
        <strain evidence="7">S2-4</strain>
    </source>
</reference>
<dbReference type="Proteomes" id="UP001165283">
    <property type="component" value="Unassembled WGS sequence"/>
</dbReference>
<evidence type="ECO:0000256" key="2">
    <source>
        <dbReference type="ARBA" id="ARBA00022963"/>
    </source>
</evidence>
<feature type="short sequence motif" description="DGA/G" evidence="4">
    <location>
        <begin position="191"/>
        <end position="193"/>
    </location>
</feature>
<name>A0ABT0ZVC1_9PSEU</name>